<accession>A0A5P6NA77</accession>
<evidence type="ECO:0000313" key="3">
    <source>
        <dbReference type="Proteomes" id="UP000325385"/>
    </source>
</evidence>
<protein>
    <submittedName>
        <fullName evidence="2">DUF2254 domain-containing protein</fullName>
    </submittedName>
</protein>
<dbReference type="Pfam" id="PF10011">
    <property type="entry name" value="DUF2254"/>
    <property type="match status" value="1"/>
</dbReference>
<feature type="transmembrane region" description="Helical" evidence="1">
    <location>
        <begin position="121"/>
        <end position="144"/>
    </location>
</feature>
<proteinExistence type="predicted"/>
<dbReference type="InterPro" id="IPR018723">
    <property type="entry name" value="DUF2254_membrane"/>
</dbReference>
<dbReference type="Proteomes" id="UP000325385">
    <property type="component" value="Chromosome"/>
</dbReference>
<reference evidence="3" key="1">
    <citation type="submission" date="2018-09" db="EMBL/GenBank/DDBJ databases">
        <title>Nocardia yunnanensis sp. nov., an actinomycete isolated from a soil sample.</title>
        <authorList>
            <person name="Zhang J."/>
        </authorList>
    </citation>
    <scope>NUCLEOTIDE SEQUENCE [LARGE SCALE GENOMIC DNA]</scope>
    <source>
        <strain evidence="3">21-3</strain>
    </source>
</reference>
<evidence type="ECO:0000256" key="1">
    <source>
        <dbReference type="SAM" id="Phobius"/>
    </source>
</evidence>
<keyword evidence="1" id="KW-0472">Membrane</keyword>
<feature type="transmembrane region" description="Helical" evidence="1">
    <location>
        <begin position="32"/>
        <end position="53"/>
    </location>
</feature>
<gene>
    <name evidence="2" type="ORF">D0Y83_06310</name>
</gene>
<keyword evidence="1" id="KW-0812">Transmembrane</keyword>
<evidence type="ECO:0000313" key="2">
    <source>
        <dbReference type="EMBL" id="QFI62931.1"/>
    </source>
</evidence>
<organism evidence="2 3">
    <name type="scientific">Qipengyuania flava</name>
    <dbReference type="NCBI Taxonomy" id="192812"/>
    <lineage>
        <taxon>Bacteria</taxon>
        <taxon>Pseudomonadati</taxon>
        <taxon>Pseudomonadota</taxon>
        <taxon>Alphaproteobacteria</taxon>
        <taxon>Sphingomonadales</taxon>
        <taxon>Erythrobacteraceae</taxon>
        <taxon>Qipengyuania</taxon>
    </lineage>
</organism>
<dbReference type="AlphaFoldDB" id="A0A5P6NA77"/>
<feature type="transmembrane region" description="Helical" evidence="1">
    <location>
        <begin position="156"/>
        <end position="177"/>
    </location>
</feature>
<keyword evidence="1" id="KW-1133">Transmembrane helix</keyword>
<dbReference type="EMBL" id="CP032228">
    <property type="protein sequence ID" value="QFI62931.1"/>
    <property type="molecule type" value="Genomic_DNA"/>
</dbReference>
<name>A0A5P6NA77_9SPHN</name>
<sequence>MPDRNDRGNALAAKGPLRGIKQYALHQLVPNYWSLPLIAVFGAPLIGALVLWADRQFAGQWLFDGGVTLLVAGDTAQDLAIAIVGVNAALLTLYWSVTLIVLTLATGNLGVRLVDRWLDKVLTRVSVAGLTFCLVFSIAVLTRIDPVSSLSELPHFALAVLFALELVNIAMLGVAIHDLGRTMFVDRSIAHLGTEASSIAVPIVPAEPFSGKWSFTLNAPREGYVEGIDLARLCKRLGSEGHIRLCAAPGQHVLMGEPLVRFEHEPETTKPVLRAIAIGDYRSSVQSTVYQVRLLVEVAARALSPGINDFYTALACADQLAAAMAGHARTWVDDGLVPAYEHAPRFELPGQDFRGLFEKPLKGYRQAAADYPSVSIRMIENYCRLCALLKARNCPEGMLAFLRQCARDLRDQAMACAQFESDRADIARAFDRMLAEEGNGA</sequence>